<dbReference type="RefSeq" id="WP_050726991.1">
    <property type="nucleotide sequence ID" value="NZ_CP012332.1"/>
</dbReference>
<dbReference type="Gene3D" id="3.10.580.10">
    <property type="entry name" value="CBS-domain"/>
    <property type="match status" value="1"/>
</dbReference>
<dbReference type="CDD" id="cd04622">
    <property type="entry name" value="CBS_pair_HRP1_like"/>
    <property type="match status" value="1"/>
</dbReference>
<proteinExistence type="predicted"/>
<evidence type="ECO:0000256" key="2">
    <source>
        <dbReference type="PROSITE-ProRule" id="PRU00703"/>
    </source>
</evidence>
<feature type="domain" description="CBS" evidence="3">
    <location>
        <begin position="72"/>
        <end position="129"/>
    </location>
</feature>
<accession>A0A0K1PHL5</accession>
<reference evidence="4 5" key="1">
    <citation type="submission" date="2015-08" db="EMBL/GenBank/DDBJ databases">
        <authorList>
            <person name="Babu N.S."/>
            <person name="Beckwith C.J."/>
            <person name="Beseler K.G."/>
            <person name="Brison A."/>
            <person name="Carone J.V."/>
            <person name="Caskin T.P."/>
            <person name="Diamond M."/>
            <person name="Durham M.E."/>
            <person name="Foxe J.M."/>
            <person name="Go M."/>
            <person name="Henderson B.A."/>
            <person name="Jones I.B."/>
            <person name="McGettigan J.A."/>
            <person name="Micheletti S.J."/>
            <person name="Nasrallah M.E."/>
            <person name="Ortiz D."/>
            <person name="Piller C.R."/>
            <person name="Privatt S.R."/>
            <person name="Schneider S.L."/>
            <person name="Sharp S."/>
            <person name="Smith T.C."/>
            <person name="Stanton J.D."/>
            <person name="Ullery H.E."/>
            <person name="Wilson R.J."/>
            <person name="Serrano M.G."/>
            <person name="Buck G."/>
            <person name="Lee V."/>
            <person name="Wang Y."/>
            <person name="Carvalho R."/>
            <person name="Voegtly L."/>
            <person name="Shi R."/>
            <person name="Duckworth R."/>
            <person name="Johnson A."/>
            <person name="Loviza R."/>
            <person name="Walstead R."/>
            <person name="Shah Z."/>
            <person name="Kiflezghi M."/>
            <person name="Wade K."/>
            <person name="Ball S.L."/>
            <person name="Bradley K.W."/>
            <person name="Asai D.J."/>
            <person name="Bowman C.A."/>
            <person name="Russell D.A."/>
            <person name="Pope W.H."/>
            <person name="Jacobs-Sera D."/>
            <person name="Hendrix R.W."/>
            <person name="Hatfull G.F."/>
        </authorList>
    </citation>
    <scope>NUCLEOTIDE SEQUENCE [LARGE SCALE GENOMIC DNA]</scope>
    <source>
        <strain evidence="4 5">DSM 27710</strain>
    </source>
</reference>
<evidence type="ECO:0000259" key="3">
    <source>
        <dbReference type="PROSITE" id="PS51371"/>
    </source>
</evidence>
<dbReference type="EMBL" id="CP012332">
    <property type="protein sequence ID" value="AKU92891.1"/>
    <property type="molecule type" value="Genomic_DNA"/>
</dbReference>
<evidence type="ECO:0000313" key="4">
    <source>
        <dbReference type="EMBL" id="AKU92891.1"/>
    </source>
</evidence>
<dbReference type="PATRIC" id="fig|1391653.3.peg.3425"/>
<dbReference type="Proteomes" id="UP000055590">
    <property type="component" value="Chromosome"/>
</dbReference>
<gene>
    <name evidence="4" type="ORF">AKJ08_3278</name>
</gene>
<dbReference type="AlphaFoldDB" id="A0A0K1PHL5"/>
<dbReference type="InterPro" id="IPR046342">
    <property type="entry name" value="CBS_dom_sf"/>
</dbReference>
<organism evidence="4 5">
    <name type="scientific">Vulgatibacter incomptus</name>
    <dbReference type="NCBI Taxonomy" id="1391653"/>
    <lineage>
        <taxon>Bacteria</taxon>
        <taxon>Pseudomonadati</taxon>
        <taxon>Myxococcota</taxon>
        <taxon>Myxococcia</taxon>
        <taxon>Myxococcales</taxon>
        <taxon>Cystobacterineae</taxon>
        <taxon>Vulgatibacteraceae</taxon>
        <taxon>Vulgatibacter</taxon>
    </lineage>
</organism>
<feature type="domain" description="CBS" evidence="3">
    <location>
        <begin position="7"/>
        <end position="63"/>
    </location>
</feature>
<dbReference type="PROSITE" id="PS51371">
    <property type="entry name" value="CBS"/>
    <property type="match status" value="2"/>
</dbReference>
<dbReference type="KEGG" id="vin:AKJ08_3278"/>
<dbReference type="InterPro" id="IPR051257">
    <property type="entry name" value="Diverse_CBS-Domain"/>
</dbReference>
<keyword evidence="5" id="KW-1185">Reference proteome</keyword>
<dbReference type="InterPro" id="IPR000644">
    <property type="entry name" value="CBS_dom"/>
</dbReference>
<protein>
    <submittedName>
        <fullName evidence="4">CBS domain protein</fullName>
    </submittedName>
</protein>
<dbReference type="PANTHER" id="PTHR43080:SF2">
    <property type="entry name" value="CBS DOMAIN-CONTAINING PROTEIN"/>
    <property type="match status" value="1"/>
</dbReference>
<dbReference type="SMART" id="SM00116">
    <property type="entry name" value="CBS"/>
    <property type="match status" value="2"/>
</dbReference>
<keyword evidence="1 2" id="KW-0129">CBS domain</keyword>
<evidence type="ECO:0000256" key="1">
    <source>
        <dbReference type="ARBA" id="ARBA00023122"/>
    </source>
</evidence>
<evidence type="ECO:0000313" key="5">
    <source>
        <dbReference type="Proteomes" id="UP000055590"/>
    </source>
</evidence>
<dbReference type="SUPFAM" id="SSF54631">
    <property type="entry name" value="CBS-domain pair"/>
    <property type="match status" value="1"/>
</dbReference>
<dbReference type="OrthoDB" id="9802114at2"/>
<name>A0A0K1PHL5_9BACT</name>
<dbReference type="PANTHER" id="PTHR43080">
    <property type="entry name" value="CBS DOMAIN-CONTAINING PROTEIN CBSX3, MITOCHONDRIAL"/>
    <property type="match status" value="1"/>
</dbReference>
<dbReference type="Pfam" id="PF00571">
    <property type="entry name" value="CBS"/>
    <property type="match status" value="2"/>
</dbReference>
<sequence>MNVEEVMTRNVQVIEPDATLQEAARMMKNMDIGGLPVCDGEKLVGFITDRDICVGAIAEGEDPATCKVSDFMSPNIYTCFADEDVTVAGRHMQERQIRRMMILDRSKKLVGILSLGDLAMESRIGEGYTGGVLGAVSEHTQPMP</sequence>
<dbReference type="STRING" id="1391653.AKJ08_3278"/>